<dbReference type="NCBIfam" id="TIGR01979">
    <property type="entry name" value="sufS"/>
    <property type="match status" value="1"/>
</dbReference>
<dbReference type="InterPro" id="IPR016454">
    <property type="entry name" value="Cysteine_dSase"/>
</dbReference>
<evidence type="ECO:0000259" key="9">
    <source>
        <dbReference type="Pfam" id="PF00266"/>
    </source>
</evidence>
<evidence type="ECO:0000256" key="4">
    <source>
        <dbReference type="ARBA" id="ARBA00022679"/>
    </source>
</evidence>
<evidence type="ECO:0000313" key="10">
    <source>
        <dbReference type="EMBL" id="CUN19424.1"/>
    </source>
</evidence>
<dbReference type="RefSeq" id="WP_341438196.1">
    <property type="nucleotide sequence ID" value="NZ_CBCTYR010000033.1"/>
</dbReference>
<dbReference type="InterPro" id="IPR015424">
    <property type="entry name" value="PyrdxlP-dep_Trfase"/>
</dbReference>
<dbReference type="InterPro" id="IPR015421">
    <property type="entry name" value="PyrdxlP-dep_Trfase_major"/>
</dbReference>
<evidence type="ECO:0000256" key="6">
    <source>
        <dbReference type="ARBA" id="ARBA00050776"/>
    </source>
</evidence>
<dbReference type="GO" id="GO:0030170">
    <property type="term" value="F:pyridoxal phosphate binding"/>
    <property type="evidence" value="ECO:0007669"/>
    <property type="project" value="UniProtKB-UniRule"/>
</dbReference>
<dbReference type="PANTHER" id="PTHR43586">
    <property type="entry name" value="CYSTEINE DESULFURASE"/>
    <property type="match status" value="1"/>
</dbReference>
<accession>A0A173UX76</accession>
<dbReference type="CDD" id="cd06453">
    <property type="entry name" value="SufS_like"/>
    <property type="match status" value="1"/>
</dbReference>
<evidence type="ECO:0000256" key="1">
    <source>
        <dbReference type="ARBA" id="ARBA00001933"/>
    </source>
</evidence>
<dbReference type="SUPFAM" id="SSF53383">
    <property type="entry name" value="PLP-dependent transferases"/>
    <property type="match status" value="1"/>
</dbReference>
<dbReference type="InterPro" id="IPR010970">
    <property type="entry name" value="Cys_dSase_SufS"/>
</dbReference>
<organism evidence="10 11">
    <name type="scientific">Eubacterium ramulus</name>
    <dbReference type="NCBI Taxonomy" id="39490"/>
    <lineage>
        <taxon>Bacteria</taxon>
        <taxon>Bacillati</taxon>
        <taxon>Bacillota</taxon>
        <taxon>Clostridia</taxon>
        <taxon>Eubacteriales</taxon>
        <taxon>Eubacteriaceae</taxon>
        <taxon>Eubacterium</taxon>
    </lineage>
</organism>
<comment type="cofactor">
    <cofactor evidence="1 7">
        <name>pyridoxal 5'-phosphate</name>
        <dbReference type="ChEBI" id="CHEBI:597326"/>
    </cofactor>
</comment>
<dbReference type="GO" id="GO:0031071">
    <property type="term" value="F:cysteine desulfurase activity"/>
    <property type="evidence" value="ECO:0007669"/>
    <property type="project" value="UniProtKB-UniRule"/>
</dbReference>
<dbReference type="InterPro" id="IPR000192">
    <property type="entry name" value="Aminotrans_V_dom"/>
</dbReference>
<dbReference type="InterPro" id="IPR020578">
    <property type="entry name" value="Aminotrans_V_PyrdxlP_BS"/>
</dbReference>
<dbReference type="PROSITE" id="PS00595">
    <property type="entry name" value="AA_TRANSFER_CLASS_5"/>
    <property type="match status" value="1"/>
</dbReference>
<dbReference type="Gene3D" id="3.40.640.10">
    <property type="entry name" value="Type I PLP-dependent aspartate aminotransferase-like (Major domain)"/>
    <property type="match status" value="1"/>
</dbReference>
<dbReference type="GO" id="GO:0006534">
    <property type="term" value="P:cysteine metabolic process"/>
    <property type="evidence" value="ECO:0007669"/>
    <property type="project" value="UniProtKB-UniRule"/>
</dbReference>
<evidence type="ECO:0000313" key="11">
    <source>
        <dbReference type="Proteomes" id="UP000095492"/>
    </source>
</evidence>
<evidence type="ECO:0000256" key="3">
    <source>
        <dbReference type="ARBA" id="ARBA00012239"/>
    </source>
</evidence>
<comment type="similarity">
    <text evidence="2 8">Belongs to the class-V pyridoxal-phosphate-dependent aminotransferase family. Csd subfamily.</text>
</comment>
<keyword evidence="5 8" id="KW-0663">Pyridoxal phosphate</keyword>
<evidence type="ECO:0000256" key="2">
    <source>
        <dbReference type="ARBA" id="ARBA00010447"/>
    </source>
</evidence>
<evidence type="ECO:0000256" key="7">
    <source>
        <dbReference type="RuleBase" id="RU004504"/>
    </source>
</evidence>
<protein>
    <recommendedName>
        <fullName evidence="3 8">Cysteine desulfurase</fullName>
        <ecNumber evidence="3 8">2.8.1.7</ecNumber>
    </recommendedName>
</protein>
<dbReference type="PIRSF" id="PIRSF005572">
    <property type="entry name" value="NifS"/>
    <property type="match status" value="1"/>
</dbReference>
<feature type="domain" description="Aminotransferase class V" evidence="9">
    <location>
        <begin position="34"/>
        <end position="401"/>
    </location>
</feature>
<dbReference type="EMBL" id="CYYA01000017">
    <property type="protein sequence ID" value="CUN19424.1"/>
    <property type="molecule type" value="Genomic_DNA"/>
</dbReference>
<name>A0A173UX76_EUBRA</name>
<gene>
    <name evidence="10" type="primary">csd_2</name>
    <name evidence="10" type="ORF">ERS852448_02322</name>
</gene>
<sequence>MDGKDIEGRVDRMQAQIRNDFPILEQKINNNPLIYFDNGATTQMPNCVLECLNRHYMQDNANVHRGIHTLSERSTCAMEDARKTVADFIGCDDPMQIIFTRGATDSLNQVAFGYAAQYMQKGRKVIVTEFEHHSNFVPWQQAAKRTGAEFVVIPMREDGRLDIEALERELDESVVIVSVTAISNVTGTVLPVREIIQKAHQYNVPVCVDASQAIRHGQMNVRELDCDFLAFSGHKTMGPAGIGVLYGKKERLDVMEPLWYGGGMVDVVGNEDTSFTTIPYRLEAGTPNYPGAIGLGQALHYLQEIGTKEIAAWEKELTDTLEQRLSERKYVHVLGGNVEKQSVISVVVDGIHPYDMASFLNKYGIAVRSGNHCAQPMLRRLGYDSVIRFSPAFYNTKEEIEVIGDRMEKIISFLKKW</sequence>
<comment type="catalytic activity">
    <reaction evidence="6 8">
        <text>(sulfur carrier)-H + L-cysteine = (sulfur carrier)-SH + L-alanine</text>
        <dbReference type="Rhea" id="RHEA:43892"/>
        <dbReference type="Rhea" id="RHEA-COMP:14737"/>
        <dbReference type="Rhea" id="RHEA-COMP:14739"/>
        <dbReference type="ChEBI" id="CHEBI:29917"/>
        <dbReference type="ChEBI" id="CHEBI:35235"/>
        <dbReference type="ChEBI" id="CHEBI:57972"/>
        <dbReference type="ChEBI" id="CHEBI:64428"/>
        <dbReference type="EC" id="2.8.1.7"/>
    </reaction>
</comment>
<proteinExistence type="inferred from homology"/>
<dbReference type="Pfam" id="PF00266">
    <property type="entry name" value="Aminotran_5"/>
    <property type="match status" value="1"/>
</dbReference>
<dbReference type="AlphaFoldDB" id="A0A173UX76"/>
<dbReference type="InterPro" id="IPR015422">
    <property type="entry name" value="PyrdxlP-dep_Trfase_small"/>
</dbReference>
<dbReference type="EC" id="2.8.1.7" evidence="3 8"/>
<dbReference type="Proteomes" id="UP000095492">
    <property type="component" value="Unassembled WGS sequence"/>
</dbReference>
<evidence type="ECO:0000256" key="8">
    <source>
        <dbReference type="RuleBase" id="RU004506"/>
    </source>
</evidence>
<keyword evidence="4 8" id="KW-0808">Transferase</keyword>
<dbReference type="Gene3D" id="3.90.1150.10">
    <property type="entry name" value="Aspartate Aminotransferase, domain 1"/>
    <property type="match status" value="1"/>
</dbReference>
<dbReference type="PANTHER" id="PTHR43586:SF8">
    <property type="entry name" value="CYSTEINE DESULFURASE 1, CHLOROPLASTIC"/>
    <property type="match status" value="1"/>
</dbReference>
<reference evidence="10 11" key="1">
    <citation type="submission" date="2015-09" db="EMBL/GenBank/DDBJ databases">
        <authorList>
            <consortium name="Pathogen Informatics"/>
        </authorList>
    </citation>
    <scope>NUCLEOTIDE SEQUENCE [LARGE SCALE GENOMIC DNA]</scope>
    <source>
        <strain evidence="10 11">2789STDY5608891</strain>
    </source>
</reference>
<dbReference type="STRING" id="39490.ERS852448_02322"/>
<evidence type="ECO:0000256" key="5">
    <source>
        <dbReference type="ARBA" id="ARBA00022898"/>
    </source>
</evidence>
<comment type="function">
    <text evidence="8">Catalyzes the removal of elemental sulfur and selenium atoms from L-cysteine, L-cystine, L-selenocysteine, and L-selenocystine to produce L-alanine.</text>
</comment>